<keyword evidence="3" id="KW-0808">Transferase</keyword>
<feature type="transmembrane region" description="Helical" evidence="1">
    <location>
        <begin position="285"/>
        <end position="305"/>
    </location>
</feature>
<name>A0A540WB25_9ACTN</name>
<comment type="caution">
    <text evidence="3">The sequence shown here is derived from an EMBL/GenBank/DDBJ whole genome shotgun (WGS) entry which is preliminary data.</text>
</comment>
<sequence length="430" mass="45595">MGRDRYVDFLRAFSICLVVLGHWLITGLVRAPDGTITAPELLATIPWTQWLTLGFQIMPLFFLAGGHAAAGSWAGRSQSAGGWVRSRALRLLVPTAGYAALVLLAVGISTALGVDRPTLALVGWALGMQFWFLPVYLLLSAATPLLHAAHRRWGVLVPVALGAASLLLGHTQLAPLNYLLVWGTAYQLGFCWHDGQLTGHRLTAPALLTTGAAAFALLVGFGPYPVSLILVTGEAVSNTNPPSPAMLAWVVAQTGLCLLLAPPARRLLARDRIWRLVLPLGSTSMTLYLWHMVPVLALAAALYLTDLAPEPSYGSSPWWLLRLPWLLLLAALLPLLLAALTPLNRLLARLHTALRPTAPVGPAGLAALTLGLALTTVALTRWATSGFATGGTFPLSTALEFAAGLACLALAGWSRGRERSPGRECVQAGG</sequence>
<evidence type="ECO:0000259" key="2">
    <source>
        <dbReference type="Pfam" id="PF01757"/>
    </source>
</evidence>
<dbReference type="RefSeq" id="WP_141636614.1">
    <property type="nucleotide sequence ID" value="NZ_VIGB01000003.1"/>
</dbReference>
<keyword evidence="4" id="KW-1185">Reference proteome</keyword>
<evidence type="ECO:0000256" key="1">
    <source>
        <dbReference type="SAM" id="Phobius"/>
    </source>
</evidence>
<proteinExistence type="predicted"/>
<feature type="transmembrane region" description="Helical" evidence="1">
    <location>
        <begin position="395"/>
        <end position="413"/>
    </location>
</feature>
<protein>
    <submittedName>
        <fullName evidence="3">Acyltransferase</fullName>
    </submittedName>
</protein>
<evidence type="ECO:0000313" key="3">
    <source>
        <dbReference type="EMBL" id="TQF06168.1"/>
    </source>
</evidence>
<feature type="transmembrane region" description="Helical" evidence="1">
    <location>
        <begin position="50"/>
        <end position="70"/>
    </location>
</feature>
<feature type="transmembrane region" description="Helical" evidence="1">
    <location>
        <begin position="91"/>
        <end position="112"/>
    </location>
</feature>
<dbReference type="AlphaFoldDB" id="A0A540WB25"/>
<reference evidence="3 4" key="1">
    <citation type="submission" date="2019-06" db="EMBL/GenBank/DDBJ databases">
        <title>Description of Kitasatospora acidophila sp. nov. isolated from pine grove soil, and reclassification of Streptomyces novaecaesareae to Kitasatospora novaeceasareae comb. nov.</title>
        <authorList>
            <person name="Kim M.J."/>
        </authorList>
    </citation>
    <scope>NUCLEOTIDE SEQUENCE [LARGE SCALE GENOMIC DNA]</scope>
    <source>
        <strain evidence="3 4">MMS16-CNU292</strain>
    </source>
</reference>
<dbReference type="InterPro" id="IPR002656">
    <property type="entry name" value="Acyl_transf_3_dom"/>
</dbReference>
<dbReference type="GO" id="GO:0016747">
    <property type="term" value="F:acyltransferase activity, transferring groups other than amino-acyl groups"/>
    <property type="evidence" value="ECO:0007669"/>
    <property type="project" value="InterPro"/>
</dbReference>
<feature type="transmembrane region" description="Helical" evidence="1">
    <location>
        <begin position="325"/>
        <end position="348"/>
    </location>
</feature>
<dbReference type="OrthoDB" id="8206682at2"/>
<keyword evidence="3" id="KW-0012">Acyltransferase</keyword>
<feature type="transmembrane region" description="Helical" evidence="1">
    <location>
        <begin position="12"/>
        <end position="30"/>
    </location>
</feature>
<gene>
    <name evidence="3" type="ORF">E6W39_33040</name>
</gene>
<evidence type="ECO:0000313" key="4">
    <source>
        <dbReference type="Proteomes" id="UP000319103"/>
    </source>
</evidence>
<feature type="transmembrane region" description="Helical" evidence="1">
    <location>
        <begin position="204"/>
        <end position="226"/>
    </location>
</feature>
<keyword evidence="1" id="KW-0812">Transmembrane</keyword>
<accession>A0A540WB25</accession>
<dbReference type="Pfam" id="PF01757">
    <property type="entry name" value="Acyl_transf_3"/>
    <property type="match status" value="1"/>
</dbReference>
<organism evidence="3 4">
    <name type="scientific">Kitasatospora acidiphila</name>
    <dbReference type="NCBI Taxonomy" id="2567942"/>
    <lineage>
        <taxon>Bacteria</taxon>
        <taxon>Bacillati</taxon>
        <taxon>Actinomycetota</taxon>
        <taxon>Actinomycetes</taxon>
        <taxon>Kitasatosporales</taxon>
        <taxon>Streptomycetaceae</taxon>
        <taxon>Kitasatospora</taxon>
    </lineage>
</organism>
<dbReference type="Proteomes" id="UP000319103">
    <property type="component" value="Unassembled WGS sequence"/>
</dbReference>
<dbReference type="EMBL" id="VIGB01000003">
    <property type="protein sequence ID" value="TQF06168.1"/>
    <property type="molecule type" value="Genomic_DNA"/>
</dbReference>
<feature type="transmembrane region" description="Helical" evidence="1">
    <location>
        <begin position="118"/>
        <end position="141"/>
    </location>
</feature>
<feature type="domain" description="Acyltransferase 3" evidence="2">
    <location>
        <begin position="5"/>
        <end position="332"/>
    </location>
</feature>
<feature type="transmembrane region" description="Helical" evidence="1">
    <location>
        <begin position="153"/>
        <end position="170"/>
    </location>
</feature>
<keyword evidence="1" id="KW-0472">Membrane</keyword>
<keyword evidence="1" id="KW-1133">Transmembrane helix</keyword>
<feature type="transmembrane region" description="Helical" evidence="1">
    <location>
        <begin position="360"/>
        <end position="383"/>
    </location>
</feature>